<accession>A0A5C1QBX7</accession>
<organism evidence="1 2">
    <name type="scientific">Thiospirochaeta perfilievii</name>
    <dbReference type="NCBI Taxonomy" id="252967"/>
    <lineage>
        <taxon>Bacteria</taxon>
        <taxon>Pseudomonadati</taxon>
        <taxon>Spirochaetota</taxon>
        <taxon>Spirochaetia</taxon>
        <taxon>Spirochaetales</taxon>
        <taxon>Spirochaetaceae</taxon>
        <taxon>Thiospirochaeta</taxon>
    </lineage>
</organism>
<sequence length="278" mass="31966">MQFRPYGDTGRVLSCLGVDISNNIKNQHQYNSILKKSLERGINYIQFDYKVFRKFINLKEGLDKARKDNSVDIGIVVPSNIIKIKNILKVATKSLDITSVDFLIIQGSISDSFLITKILSYLKKDNRVRHVIASISDVNKDIYKLENTEGLDGVNFSGDAVLKALKKDYMYNSHKGTTVKNIFSGDKYKAKNSLIFIAKALSISDINIVTHRFINAKEVDFVIDFIEKEDEFKGSDLTDEDILKYVERVEYYQILKGQRSPYKKMKSLFRKKRHLLDV</sequence>
<proteinExistence type="predicted"/>
<dbReference type="Proteomes" id="UP000323824">
    <property type="component" value="Chromosome"/>
</dbReference>
<dbReference type="KEGG" id="sper:EW093_05415"/>
<gene>
    <name evidence="1" type="ORF">EW093_05415</name>
</gene>
<reference evidence="1 2" key="1">
    <citation type="submission" date="2019-02" db="EMBL/GenBank/DDBJ databases">
        <authorList>
            <person name="Fomenkov A."/>
            <person name="Dubinina G."/>
            <person name="Grabovich M."/>
            <person name="Vincze T."/>
            <person name="Roberts R.J."/>
        </authorList>
    </citation>
    <scope>NUCLEOTIDE SEQUENCE [LARGE SCALE GENOMIC DNA]</scope>
    <source>
        <strain evidence="1 2">P</strain>
    </source>
</reference>
<reference evidence="1 2" key="2">
    <citation type="submission" date="2019-09" db="EMBL/GenBank/DDBJ databases">
        <title>Complete Genome Sequence and Methylome Analysis of free living Spirochaetas.</title>
        <authorList>
            <person name="Leshcheva N."/>
            <person name="Mikheeva N."/>
        </authorList>
    </citation>
    <scope>NUCLEOTIDE SEQUENCE [LARGE SCALE GENOMIC DNA]</scope>
    <source>
        <strain evidence="1 2">P</strain>
    </source>
</reference>
<name>A0A5C1QBX7_9SPIO</name>
<evidence type="ECO:0000313" key="2">
    <source>
        <dbReference type="Proteomes" id="UP000323824"/>
    </source>
</evidence>
<dbReference type="RefSeq" id="WP_149567415.1">
    <property type="nucleotide sequence ID" value="NZ_CP035807.1"/>
</dbReference>
<evidence type="ECO:0000313" key="1">
    <source>
        <dbReference type="EMBL" id="QEN04164.1"/>
    </source>
</evidence>
<dbReference type="AlphaFoldDB" id="A0A5C1QBX7"/>
<protein>
    <submittedName>
        <fullName evidence="1">Uncharacterized protein</fullName>
    </submittedName>
</protein>
<dbReference type="EMBL" id="CP035807">
    <property type="protein sequence ID" value="QEN04164.1"/>
    <property type="molecule type" value="Genomic_DNA"/>
</dbReference>
<keyword evidence="2" id="KW-1185">Reference proteome</keyword>